<feature type="compositionally biased region" description="Low complexity" evidence="1">
    <location>
        <begin position="114"/>
        <end position="128"/>
    </location>
</feature>
<sequence length="383" mass="41183">MSDHNQHRHPDDIEKDIHQSRERLDSTLHKIEERFSPDQLLHTTYDYLRQGGANEFFSNLGTTIKQNPVPVLLTGAGLGWLMLRQSNPQAETPRYATNVHATSESLGQPAAVAQHSYSSQPPYSQNPYPQGPETNQGVGHNHNNGEQDNGSRLQQAKESAQHIGHSAKGAAHHLSEKAQQKGGRMHDSISHAQQGAHERFDHIKERAHQASNTSSDFIQEHPVVVAALGFALGAALAGICPSTRKEDEYLGKYRDQVVKKAADAGEEQVDNAQQAIHEKTESIKQPAEKQESPYSTPTADESASTISASSTGALNSSPSTANPSTTNPSTTDVTSGHTPSKPSVNEGVATNRPKVPSTQPGLAGSNTPSGNTQGNDTNLPPRP</sequence>
<reference evidence="2" key="1">
    <citation type="submission" date="2022-05" db="EMBL/GenBank/DDBJ databases">
        <title>Complete sequence of a novel PHA-producing Halomonas strain.</title>
        <authorList>
            <person name="Zheng Z."/>
        </authorList>
    </citation>
    <scope>NUCLEOTIDE SEQUENCE</scope>
    <source>
        <strain evidence="2">ZZQ-149</strain>
    </source>
</reference>
<evidence type="ECO:0000313" key="3">
    <source>
        <dbReference type="Proteomes" id="UP001164935"/>
    </source>
</evidence>
<feature type="compositionally biased region" description="Basic and acidic residues" evidence="1">
    <location>
        <begin position="278"/>
        <end position="291"/>
    </location>
</feature>
<dbReference type="KEGG" id="hqn:M0220_03920"/>
<evidence type="ECO:0000256" key="1">
    <source>
        <dbReference type="SAM" id="MobiDB-lite"/>
    </source>
</evidence>
<accession>A0AA46TSE9</accession>
<dbReference type="EMBL" id="CP096973">
    <property type="protein sequence ID" value="UYO75314.1"/>
    <property type="molecule type" value="Genomic_DNA"/>
</dbReference>
<feature type="compositionally biased region" description="Basic and acidic residues" evidence="1">
    <location>
        <begin position="173"/>
        <end position="189"/>
    </location>
</feature>
<feature type="compositionally biased region" description="Polar residues" evidence="1">
    <location>
        <begin position="132"/>
        <end position="158"/>
    </location>
</feature>
<dbReference type="Proteomes" id="UP001164935">
    <property type="component" value="Chromosome"/>
</dbReference>
<dbReference type="AlphaFoldDB" id="A0AA46TSE9"/>
<dbReference type="Pfam" id="PF12277">
    <property type="entry name" value="DUF3618"/>
    <property type="match status" value="1"/>
</dbReference>
<feature type="compositionally biased region" description="Low complexity" evidence="1">
    <location>
        <begin position="298"/>
        <end position="335"/>
    </location>
</feature>
<gene>
    <name evidence="2" type="ORF">M0220_03920</name>
</gene>
<proteinExistence type="predicted"/>
<keyword evidence="3" id="KW-1185">Reference proteome</keyword>
<dbReference type="InterPro" id="IPR022062">
    <property type="entry name" value="DUF3618"/>
</dbReference>
<feature type="region of interest" description="Disordered" evidence="1">
    <location>
        <begin position="107"/>
        <end position="196"/>
    </location>
</feature>
<organism evidence="2 3">
    <name type="scientific">Halomonas qinghailakensis</name>
    <dbReference type="NCBI Taxonomy" id="2937790"/>
    <lineage>
        <taxon>Bacteria</taxon>
        <taxon>Pseudomonadati</taxon>
        <taxon>Pseudomonadota</taxon>
        <taxon>Gammaproteobacteria</taxon>
        <taxon>Oceanospirillales</taxon>
        <taxon>Halomonadaceae</taxon>
        <taxon>Halomonas</taxon>
    </lineage>
</organism>
<feature type="compositionally biased region" description="Polar residues" evidence="1">
    <location>
        <begin position="356"/>
        <end position="383"/>
    </location>
</feature>
<name>A0AA46TSE9_9GAMM</name>
<dbReference type="RefSeq" id="WP_264018749.1">
    <property type="nucleotide sequence ID" value="NZ_CP096973.1"/>
</dbReference>
<feature type="region of interest" description="Disordered" evidence="1">
    <location>
        <begin position="278"/>
        <end position="383"/>
    </location>
</feature>
<protein>
    <submittedName>
        <fullName evidence="2">DUF3618 domain-containing protein</fullName>
    </submittedName>
</protein>
<evidence type="ECO:0000313" key="2">
    <source>
        <dbReference type="EMBL" id="UYO75314.1"/>
    </source>
</evidence>